<dbReference type="Gene3D" id="1.10.287.100">
    <property type="match status" value="1"/>
</dbReference>
<dbReference type="InterPro" id="IPR008928">
    <property type="entry name" value="6-hairpin_glycosidase_sf"/>
</dbReference>
<dbReference type="RefSeq" id="WP_102516403.1">
    <property type="nucleotide sequence ID" value="NZ_CAWNSM010000024.1"/>
</dbReference>
<feature type="chain" id="PRO_5014937879" evidence="1">
    <location>
        <begin position="21"/>
        <end position="803"/>
    </location>
</feature>
<gene>
    <name evidence="4" type="ORF">BCU17_03205</name>
</gene>
<dbReference type="PANTHER" id="PTHR23403:SF1">
    <property type="entry name" value="TREHALASE"/>
    <property type="match status" value="1"/>
</dbReference>
<evidence type="ECO:0000256" key="1">
    <source>
        <dbReference type="SAM" id="SignalP"/>
    </source>
</evidence>
<dbReference type="Pfam" id="PF22422">
    <property type="entry name" value="MGH1-like_GH"/>
    <property type="match status" value="1"/>
</dbReference>
<comment type="caution">
    <text evidence="4">The sequence shown here is derived from an EMBL/GenBank/DDBJ whole genome shotgun (WGS) entry which is preliminary data.</text>
</comment>
<name>A0A2N7FBU5_VIBSP</name>
<evidence type="ECO:0000259" key="3">
    <source>
        <dbReference type="Pfam" id="PF22422"/>
    </source>
</evidence>
<dbReference type="EMBL" id="MCWU01000024">
    <property type="protein sequence ID" value="PMJ66060.1"/>
    <property type="molecule type" value="Genomic_DNA"/>
</dbReference>
<reference evidence="5" key="1">
    <citation type="submission" date="2016-07" db="EMBL/GenBank/DDBJ databases">
        <title>Nontailed viruses are major unrecognized killers of bacteria in the ocean.</title>
        <authorList>
            <person name="Kauffman K."/>
            <person name="Hussain F."/>
            <person name="Yang J."/>
            <person name="Arevalo P."/>
            <person name="Brown J."/>
            <person name="Cutler M."/>
            <person name="Kelly L."/>
            <person name="Polz M.F."/>
        </authorList>
    </citation>
    <scope>NUCLEOTIDE SEQUENCE [LARGE SCALE GENOMIC DNA]</scope>
    <source>
        <strain evidence="5">10N.261.55.E11</strain>
    </source>
</reference>
<evidence type="ECO:0000313" key="4">
    <source>
        <dbReference type="EMBL" id="PMJ66060.1"/>
    </source>
</evidence>
<feature type="domain" description="Glucosidase YgjK N-terminal" evidence="2">
    <location>
        <begin position="52"/>
        <end position="305"/>
    </location>
</feature>
<accession>A0A2N7FBU5</accession>
<evidence type="ECO:0000259" key="2">
    <source>
        <dbReference type="Pfam" id="PF21152"/>
    </source>
</evidence>
<dbReference type="GO" id="GO:0004555">
    <property type="term" value="F:alpha,alpha-trehalase activity"/>
    <property type="evidence" value="ECO:0007669"/>
    <property type="project" value="InterPro"/>
</dbReference>
<dbReference type="PANTHER" id="PTHR23403">
    <property type="entry name" value="TREHALASE"/>
    <property type="match status" value="1"/>
</dbReference>
<dbReference type="Gene3D" id="1.50.10.10">
    <property type="match status" value="1"/>
</dbReference>
<feature type="signal peptide" evidence="1">
    <location>
        <begin position="1"/>
        <end position="20"/>
    </location>
</feature>
<evidence type="ECO:0000313" key="5">
    <source>
        <dbReference type="Proteomes" id="UP000235330"/>
    </source>
</evidence>
<feature type="domain" description="Mannosylglycerate hydrolase MGH1-like glycoside hydrolase" evidence="3">
    <location>
        <begin position="361"/>
        <end position="787"/>
    </location>
</feature>
<dbReference type="GO" id="GO:0005993">
    <property type="term" value="P:trehalose catabolic process"/>
    <property type="evidence" value="ECO:0007669"/>
    <property type="project" value="TreeGrafter"/>
</dbReference>
<dbReference type="InterPro" id="IPR012341">
    <property type="entry name" value="6hp_glycosidase-like_sf"/>
</dbReference>
<dbReference type="InterPro" id="IPR048450">
    <property type="entry name" value="YgjK_N"/>
</dbReference>
<dbReference type="InterPro" id="IPR001661">
    <property type="entry name" value="Glyco_hydro_37"/>
</dbReference>
<dbReference type="Proteomes" id="UP000235330">
    <property type="component" value="Unassembled WGS sequence"/>
</dbReference>
<dbReference type="SUPFAM" id="SSF48208">
    <property type="entry name" value="Six-hairpin glycosidases"/>
    <property type="match status" value="1"/>
</dbReference>
<keyword evidence="1" id="KW-0732">Signal</keyword>
<organism evidence="4 5">
    <name type="scientific">Vibrio splendidus</name>
    <dbReference type="NCBI Taxonomy" id="29497"/>
    <lineage>
        <taxon>Bacteria</taxon>
        <taxon>Pseudomonadati</taxon>
        <taxon>Pseudomonadota</taxon>
        <taxon>Gammaproteobacteria</taxon>
        <taxon>Vibrionales</taxon>
        <taxon>Vibrionaceae</taxon>
        <taxon>Vibrio</taxon>
    </lineage>
</organism>
<dbReference type="Pfam" id="PF21152">
    <property type="entry name" value="YgjK_N"/>
    <property type="match status" value="1"/>
</dbReference>
<dbReference type="PROSITE" id="PS51257">
    <property type="entry name" value="PROKAR_LIPOPROTEIN"/>
    <property type="match status" value="1"/>
</dbReference>
<dbReference type="AlphaFoldDB" id="A0A2N7FBU5"/>
<proteinExistence type="predicted"/>
<dbReference type="Gene3D" id="3.30.1390.40">
    <property type="entry name" value="Ribosomal protein L30p/L7e"/>
    <property type="match status" value="1"/>
</dbReference>
<sequence>MKLNKSFAALAIGAALVVTGCTSNSFSGSNSISGSSSDAEQLQANEFKNVIDRTGSPEYMRDYDFDDHQRFNPFFDLGAWHGHLLPDTAEGMGGFPGTALLTEEYINFMADNFDRLSVFKDGKKVAFTMEAYSLPGALVQTLKSDDVTVEMTMRFASNRTSLLETKITTDSPVELVWDGELLEKTHAKEGVAQTNKTIAETYPEYDRQIVATGDGLKVTFGKVRSIWDLLTSGESEYQVHKSIPTKTTVDGLAFTSTANIETSTTIYTTYSHVLTAEEAQAEQPEIKKIMANPTDFLAASAERWEGYLEMGLTNPNATPEQERVAVKAMETLNGNWRGAAGAMEFDSVTPSVTARWFSGNQTWPWDTWKQAYAMAHFNPDVAKDNIRAMFAYQIQADDTVRPWDEGYVPDLLAYNLSPERGGDGGNWNERNTKPSLAAWAVMEVYKTTSDEAWLEEMYPKLVAYHDWWLRNRDNNGNGVPEYGAARDKAHNTPEGEMYFTVVRGDKHETVVGQAALDKVVAEGNYDYIESPAQTAASWESGRDDAAAFGFIDKDQLDAYVANGGKRSDWDVEFAQNRAEDGTLLGYSLLQESVDQASYMYSDNKYLAEMADILGKDAEAKEFRKKAEHLSNYINTCMFDEGTNFFYDIRIEDKPLANGCAGKPIVERGKGPEGWSPLFNAAATQANADAVVSVMKDTEEFNTYVPLGTAALSSPAFGPDIYWRGRVWVDQFYFGLKGMDSYGYRDDAIEMAGAFFDHADGLVQDGPIRENYNPLTGEQQGAPNFSWSAAHLYMLYNDFFTDAE</sequence>
<dbReference type="NCBIfam" id="NF007525">
    <property type="entry name" value="PRK10137.1"/>
    <property type="match status" value="1"/>
</dbReference>
<dbReference type="Gene3D" id="2.70.98.50">
    <property type="entry name" value="putative glycoside hydrolase family protein from bacillus halodurans"/>
    <property type="match status" value="1"/>
</dbReference>
<dbReference type="InterPro" id="IPR054491">
    <property type="entry name" value="MGH1-like_GH"/>
</dbReference>
<protein>
    <submittedName>
        <fullName evidence="4">Alpha-glucosidase</fullName>
    </submittedName>
</protein>